<dbReference type="PANTHER" id="PTHR35910">
    <property type="entry name" value="2EXR DOMAIN-CONTAINING PROTEIN"/>
    <property type="match status" value="1"/>
</dbReference>
<dbReference type="Pfam" id="PF20150">
    <property type="entry name" value="2EXR"/>
    <property type="match status" value="1"/>
</dbReference>
<proteinExistence type="predicted"/>
<dbReference type="EMBL" id="CAJVRL010000081">
    <property type="protein sequence ID" value="CAG8957872.1"/>
    <property type="molecule type" value="Genomic_DNA"/>
</dbReference>
<dbReference type="PANTHER" id="PTHR35910:SF1">
    <property type="entry name" value="2EXR DOMAIN-CONTAINING PROTEIN"/>
    <property type="match status" value="1"/>
</dbReference>
<comment type="caution">
    <text evidence="2">The sequence shown here is derived from an EMBL/GenBank/DDBJ whole genome shotgun (WGS) entry which is preliminary data.</text>
</comment>
<dbReference type="OrthoDB" id="3565423at2759"/>
<sequence>MPESVASDQTQALEPYSNLRRHENDSFTTKPSFNDIAPEIRLHIYHLLFLPPRTLPFGTTDFKILPPADSPDRIDLLYTQHYPITLHINRESRYETLKAYMLVMRDISQFRQQIQITLRHIPWPKRRITTWWCFDPANDVFQIPHCNSTRYVVEAVCLNPGFLENIKHAEWVENGPSLAFPAHHALGDGGFSYFSTLYIEKKFESIEYLARLRGIETFTFVVTDLNAADPNHDQNTPEDVYRKPIWIAGATFYVFFAGLAKTDPGRTIPKIILKTPNTTIPFVVDPDVSAQEKLPGDAYERSDLKIRHMFDWLAQKVLEEFKMVWFARTSENIVTTWKDAEMGVVDKLKWDSYYVRTRREEAQEN</sequence>
<gene>
    <name evidence="2" type="ORF">HYFRA_00000212</name>
</gene>
<feature type="domain" description="2EXR" evidence="1">
    <location>
        <begin position="31"/>
        <end position="108"/>
    </location>
</feature>
<dbReference type="Proteomes" id="UP000696280">
    <property type="component" value="Unassembled WGS sequence"/>
</dbReference>
<evidence type="ECO:0000259" key="1">
    <source>
        <dbReference type="Pfam" id="PF20150"/>
    </source>
</evidence>
<reference evidence="2" key="1">
    <citation type="submission" date="2021-07" db="EMBL/GenBank/DDBJ databases">
        <authorList>
            <person name="Durling M."/>
        </authorList>
    </citation>
    <scope>NUCLEOTIDE SEQUENCE</scope>
</reference>
<dbReference type="AlphaFoldDB" id="A0A9N9L5F7"/>
<organism evidence="2 3">
    <name type="scientific">Hymenoscyphus fraxineus</name>
    <dbReference type="NCBI Taxonomy" id="746836"/>
    <lineage>
        <taxon>Eukaryota</taxon>
        <taxon>Fungi</taxon>
        <taxon>Dikarya</taxon>
        <taxon>Ascomycota</taxon>
        <taxon>Pezizomycotina</taxon>
        <taxon>Leotiomycetes</taxon>
        <taxon>Helotiales</taxon>
        <taxon>Helotiaceae</taxon>
        <taxon>Hymenoscyphus</taxon>
    </lineage>
</organism>
<name>A0A9N9L5F7_9HELO</name>
<evidence type="ECO:0000313" key="2">
    <source>
        <dbReference type="EMBL" id="CAG8957872.1"/>
    </source>
</evidence>
<evidence type="ECO:0000313" key="3">
    <source>
        <dbReference type="Proteomes" id="UP000696280"/>
    </source>
</evidence>
<keyword evidence="3" id="KW-1185">Reference proteome</keyword>
<protein>
    <recommendedName>
        <fullName evidence="1">2EXR domain-containing protein</fullName>
    </recommendedName>
</protein>
<dbReference type="InterPro" id="IPR045518">
    <property type="entry name" value="2EXR"/>
</dbReference>
<accession>A0A9N9L5F7</accession>